<feature type="transmembrane region" description="Helical" evidence="3">
    <location>
        <begin position="21"/>
        <end position="39"/>
    </location>
</feature>
<keyword evidence="3" id="KW-0812">Transmembrane</keyword>
<accession>A0A3S5K2K4</accession>
<dbReference type="Pfam" id="PF00167">
    <property type="entry name" value="FGF"/>
    <property type="match status" value="1"/>
</dbReference>
<comment type="caution">
    <text evidence="4">The sequence shown here is derived from an EMBL/GenBank/DDBJ whole genome shotgun (WGS) entry which is preliminary data.</text>
</comment>
<dbReference type="Gene3D" id="2.80.10.50">
    <property type="match status" value="1"/>
</dbReference>
<dbReference type="CDD" id="cd23307">
    <property type="entry name" value="beta-trefoil_FGF8-like"/>
    <property type="match status" value="1"/>
</dbReference>
<protein>
    <recommendedName>
        <fullName evidence="6">Fibroblast growth factor</fullName>
    </recommendedName>
</protein>
<proteinExistence type="inferred from homology"/>
<feature type="compositionally biased region" description="Basic residues" evidence="2">
    <location>
        <begin position="331"/>
        <end position="357"/>
    </location>
</feature>
<dbReference type="InterPro" id="IPR008996">
    <property type="entry name" value="IL1/FGF"/>
</dbReference>
<name>A0A3S5K2K4_ELYCH</name>
<feature type="compositionally biased region" description="Basic residues" evidence="2">
    <location>
        <begin position="297"/>
        <end position="317"/>
    </location>
</feature>
<evidence type="ECO:0000313" key="5">
    <source>
        <dbReference type="Proteomes" id="UP000271974"/>
    </source>
</evidence>
<keyword evidence="3" id="KW-1133">Transmembrane helix</keyword>
<evidence type="ECO:0000256" key="2">
    <source>
        <dbReference type="SAM" id="MobiDB-lite"/>
    </source>
</evidence>
<gene>
    <name evidence="4" type="ORF">EGW08_000115</name>
</gene>
<dbReference type="SUPFAM" id="SSF50353">
    <property type="entry name" value="Cytokine"/>
    <property type="match status" value="1"/>
</dbReference>
<reference evidence="4 5" key="1">
    <citation type="submission" date="2019-01" db="EMBL/GenBank/DDBJ databases">
        <title>A draft genome assembly of the solar-powered sea slug Elysia chlorotica.</title>
        <authorList>
            <person name="Cai H."/>
            <person name="Li Q."/>
            <person name="Fang X."/>
            <person name="Li J."/>
            <person name="Curtis N.E."/>
            <person name="Altenburger A."/>
            <person name="Shibata T."/>
            <person name="Feng M."/>
            <person name="Maeda T."/>
            <person name="Schwartz J.A."/>
            <person name="Shigenobu S."/>
            <person name="Lundholm N."/>
            <person name="Nishiyama T."/>
            <person name="Yang H."/>
            <person name="Hasebe M."/>
            <person name="Li S."/>
            <person name="Pierce S.K."/>
            <person name="Wang J."/>
        </authorList>
    </citation>
    <scope>NUCLEOTIDE SEQUENCE [LARGE SCALE GENOMIC DNA]</scope>
    <source>
        <strain evidence="4">EC2010</strain>
        <tissue evidence="4">Whole organism of an adult</tissue>
    </source>
</reference>
<dbReference type="AlphaFoldDB" id="A0A3S5K2K4"/>
<feature type="region of interest" description="Disordered" evidence="2">
    <location>
        <begin position="243"/>
        <end position="362"/>
    </location>
</feature>
<evidence type="ECO:0000313" key="4">
    <source>
        <dbReference type="EMBL" id="RUS92091.1"/>
    </source>
</evidence>
<dbReference type="GO" id="GO:0008083">
    <property type="term" value="F:growth factor activity"/>
    <property type="evidence" value="ECO:0007669"/>
    <property type="project" value="InterPro"/>
</dbReference>
<evidence type="ECO:0000256" key="1">
    <source>
        <dbReference type="ARBA" id="ARBA00007936"/>
    </source>
</evidence>
<sequence length="394" mass="45603">MYNVHKNERSRIQDAVASKKLLTLLLITYLVAVVAVRPSRSESKADGSRRSGENKEACTRQNPNLKIPVEQFRKVRQKVRSCKNLGFERNYRFISKSSERFLEIKPGKGRRVTANGVTFSSIYSLFTMTSYNCPDDSYIVRIKGVTRKHSLCFTETGKLIQKEDLRMSVKCAFYEKLIAKPGYEDHIQLVSAFNPNFVVAFNSRGRRLRGSNYTGLCNHLTKLEEGGDSRRDKWHSASMFEYETVESQDQGQQRESQSSLWSVGRPEGQPHTGSAEKSKNLQQEETGLNSSISSKRKDFKKRIRNSQRKNKRGRGRSSSKSNSSRSLDARKKQHRSISSRKRKSGRFNSRERKHRRVSSRERLNRLLNSELNSNRPIRHLKQKEQRGRMHVNIR</sequence>
<feature type="compositionally biased region" description="Polar residues" evidence="2">
    <location>
        <begin position="245"/>
        <end position="261"/>
    </location>
</feature>
<organism evidence="4 5">
    <name type="scientific">Elysia chlorotica</name>
    <name type="common">Eastern emerald elysia</name>
    <name type="synonym">Sea slug</name>
    <dbReference type="NCBI Taxonomy" id="188477"/>
    <lineage>
        <taxon>Eukaryota</taxon>
        <taxon>Metazoa</taxon>
        <taxon>Spiralia</taxon>
        <taxon>Lophotrochozoa</taxon>
        <taxon>Mollusca</taxon>
        <taxon>Gastropoda</taxon>
        <taxon>Heterobranchia</taxon>
        <taxon>Euthyneura</taxon>
        <taxon>Panpulmonata</taxon>
        <taxon>Sacoglossa</taxon>
        <taxon>Placobranchoidea</taxon>
        <taxon>Plakobranchidae</taxon>
        <taxon>Elysia</taxon>
    </lineage>
</organism>
<dbReference type="OrthoDB" id="10535835at2759"/>
<evidence type="ECO:0000256" key="3">
    <source>
        <dbReference type="SAM" id="Phobius"/>
    </source>
</evidence>
<comment type="similarity">
    <text evidence="1">Belongs to the heparin-binding growth factors family.</text>
</comment>
<dbReference type="InterPro" id="IPR002209">
    <property type="entry name" value="Fibroblast_GF_fam"/>
</dbReference>
<dbReference type="EMBL" id="RQTK01000002">
    <property type="protein sequence ID" value="RUS92091.1"/>
    <property type="molecule type" value="Genomic_DNA"/>
</dbReference>
<dbReference type="Proteomes" id="UP000271974">
    <property type="component" value="Unassembled WGS sequence"/>
</dbReference>
<feature type="compositionally biased region" description="Polar residues" evidence="2">
    <location>
        <begin position="280"/>
        <end position="293"/>
    </location>
</feature>
<evidence type="ECO:0008006" key="6">
    <source>
        <dbReference type="Google" id="ProtNLM"/>
    </source>
</evidence>
<keyword evidence="5" id="KW-1185">Reference proteome</keyword>
<keyword evidence="3" id="KW-0472">Membrane</keyword>